<dbReference type="Gene3D" id="1.20.140.10">
    <property type="entry name" value="Butyryl-CoA Dehydrogenase, subunit A, domain 3"/>
    <property type="match status" value="1"/>
</dbReference>
<evidence type="ECO:0000256" key="2">
    <source>
        <dbReference type="ARBA" id="ARBA00009347"/>
    </source>
</evidence>
<dbReference type="InterPro" id="IPR046373">
    <property type="entry name" value="Acyl-CoA_Oxase/DH_mid-dom_sf"/>
</dbReference>
<dbReference type="Gene3D" id="2.40.110.10">
    <property type="entry name" value="Butyryl-CoA Dehydrogenase, subunit A, domain 2"/>
    <property type="match status" value="1"/>
</dbReference>
<evidence type="ECO:0000313" key="8">
    <source>
        <dbReference type="EMBL" id="RDD80423.1"/>
    </source>
</evidence>
<feature type="domain" description="Acyl-CoA dehydrogenase/oxidase N-terminal" evidence="7">
    <location>
        <begin position="6"/>
        <end position="123"/>
    </location>
</feature>
<keyword evidence="3" id="KW-0285">Flavoprotein</keyword>
<dbReference type="RefSeq" id="WP_114846808.1">
    <property type="nucleotide sequence ID" value="NZ_JBHSPE010000021.1"/>
</dbReference>
<accession>A0A369UJA0</accession>
<evidence type="ECO:0000256" key="5">
    <source>
        <dbReference type="ARBA" id="ARBA00023002"/>
    </source>
</evidence>
<dbReference type="InterPro" id="IPR037069">
    <property type="entry name" value="AcylCoA_DH/ox_N_sf"/>
</dbReference>
<dbReference type="Pfam" id="PF02771">
    <property type="entry name" value="Acyl-CoA_dh_N"/>
    <property type="match status" value="1"/>
</dbReference>
<name>A0A369UJA0_9GAMM</name>
<gene>
    <name evidence="8" type="ORF">DVJ77_17460</name>
</gene>
<sequence length="382" mass="41202">MDFSLTSEQSAMRAAVHRYCADQCGFEARRDRTASRDGDAVAAQSRLHWQAFANMGWLGAALPPDVGGSGGSVLESAILFEELGRAIVREPLLPCIALAAQVIDKGGTAEQREKLLQPLVRGELLVALMHAEARAANGGRDSITAERCDATATYTLTGHKSVVPGGADVSLLLVSVPWPETPDLDGANGEARRNIFIVDAQADGVIRRDFPTLDGMRASEIVLRNVRVDESSLLGEWGQAGEALRYATEHAMLASCAEMVGAMDGLLWLTRDYLRQRRQYGVALSSLQALQHQLADLFAELELSRSMLYRGLSAFVGEEKATRSAAVAAAKTYIGRSGRRLGEAAIQLHGGMGMADEYKAGHYFKRLLTLAVLLGGLEPHQQ</sequence>
<dbReference type="OrthoDB" id="9769473at2"/>
<dbReference type="PANTHER" id="PTHR43884">
    <property type="entry name" value="ACYL-COA DEHYDROGENASE"/>
    <property type="match status" value="1"/>
</dbReference>
<evidence type="ECO:0000259" key="6">
    <source>
        <dbReference type="Pfam" id="PF00441"/>
    </source>
</evidence>
<dbReference type="GO" id="GO:0003995">
    <property type="term" value="F:acyl-CoA dehydrogenase activity"/>
    <property type="evidence" value="ECO:0007669"/>
    <property type="project" value="TreeGrafter"/>
</dbReference>
<reference evidence="8 9" key="1">
    <citation type="submission" date="2018-07" db="EMBL/GenBank/DDBJ databases">
        <title>Dyella tabacisoli L4-6T, whole genome shotgun sequence.</title>
        <authorList>
            <person name="Zhou X.-K."/>
            <person name="Li W.-J."/>
            <person name="Duan Y.-Q."/>
        </authorList>
    </citation>
    <scope>NUCLEOTIDE SEQUENCE [LARGE SCALE GENOMIC DNA]</scope>
    <source>
        <strain evidence="8 9">L4-6</strain>
    </source>
</reference>
<dbReference type="Proteomes" id="UP000253782">
    <property type="component" value="Unassembled WGS sequence"/>
</dbReference>
<dbReference type="Gene3D" id="1.10.540.10">
    <property type="entry name" value="Acyl-CoA dehydrogenase/oxidase, N-terminal domain"/>
    <property type="match status" value="1"/>
</dbReference>
<evidence type="ECO:0000256" key="4">
    <source>
        <dbReference type="ARBA" id="ARBA00022827"/>
    </source>
</evidence>
<dbReference type="InterPro" id="IPR013786">
    <property type="entry name" value="AcylCoA_DH/ox_N"/>
</dbReference>
<keyword evidence="4" id="KW-0274">FAD</keyword>
<proteinExistence type="inferred from homology"/>
<dbReference type="InterPro" id="IPR009075">
    <property type="entry name" value="AcylCo_DH/oxidase_C"/>
</dbReference>
<dbReference type="EMBL" id="QQAH01000017">
    <property type="protein sequence ID" value="RDD80423.1"/>
    <property type="molecule type" value="Genomic_DNA"/>
</dbReference>
<dbReference type="Pfam" id="PF00441">
    <property type="entry name" value="Acyl-CoA_dh_1"/>
    <property type="match status" value="1"/>
</dbReference>
<comment type="caution">
    <text evidence="8">The sequence shown here is derived from an EMBL/GenBank/DDBJ whole genome shotgun (WGS) entry which is preliminary data.</text>
</comment>
<feature type="domain" description="Acyl-CoA dehydrogenase/oxidase C-terminal" evidence="6">
    <location>
        <begin position="249"/>
        <end position="375"/>
    </location>
</feature>
<evidence type="ECO:0000259" key="7">
    <source>
        <dbReference type="Pfam" id="PF02771"/>
    </source>
</evidence>
<evidence type="ECO:0000313" key="9">
    <source>
        <dbReference type="Proteomes" id="UP000253782"/>
    </source>
</evidence>
<dbReference type="CDD" id="cd00567">
    <property type="entry name" value="ACAD"/>
    <property type="match status" value="1"/>
</dbReference>
<keyword evidence="9" id="KW-1185">Reference proteome</keyword>
<organism evidence="8 9">
    <name type="scientific">Dyella tabacisoli</name>
    <dbReference type="NCBI Taxonomy" id="2282381"/>
    <lineage>
        <taxon>Bacteria</taxon>
        <taxon>Pseudomonadati</taxon>
        <taxon>Pseudomonadota</taxon>
        <taxon>Gammaproteobacteria</taxon>
        <taxon>Lysobacterales</taxon>
        <taxon>Rhodanobacteraceae</taxon>
        <taxon>Dyella</taxon>
    </lineage>
</organism>
<evidence type="ECO:0000256" key="1">
    <source>
        <dbReference type="ARBA" id="ARBA00001974"/>
    </source>
</evidence>
<dbReference type="InterPro" id="IPR009100">
    <property type="entry name" value="AcylCoA_DH/oxidase_NM_dom_sf"/>
</dbReference>
<dbReference type="SUPFAM" id="SSF47203">
    <property type="entry name" value="Acyl-CoA dehydrogenase C-terminal domain-like"/>
    <property type="match status" value="1"/>
</dbReference>
<dbReference type="GO" id="GO:0050660">
    <property type="term" value="F:flavin adenine dinucleotide binding"/>
    <property type="evidence" value="ECO:0007669"/>
    <property type="project" value="InterPro"/>
</dbReference>
<keyword evidence="5" id="KW-0560">Oxidoreductase</keyword>
<evidence type="ECO:0000256" key="3">
    <source>
        <dbReference type="ARBA" id="ARBA00022630"/>
    </source>
</evidence>
<dbReference type="InterPro" id="IPR036250">
    <property type="entry name" value="AcylCo_DH-like_C"/>
</dbReference>
<protein>
    <submittedName>
        <fullName evidence="8">Acyl-CoA dehydrogenase</fullName>
    </submittedName>
</protein>
<comment type="similarity">
    <text evidence="2">Belongs to the acyl-CoA dehydrogenase family.</text>
</comment>
<dbReference type="SUPFAM" id="SSF56645">
    <property type="entry name" value="Acyl-CoA dehydrogenase NM domain-like"/>
    <property type="match status" value="1"/>
</dbReference>
<comment type="cofactor">
    <cofactor evidence="1">
        <name>FAD</name>
        <dbReference type="ChEBI" id="CHEBI:57692"/>
    </cofactor>
</comment>
<dbReference type="PANTHER" id="PTHR43884:SF20">
    <property type="entry name" value="ACYL-COA DEHYDROGENASE FADE28"/>
    <property type="match status" value="1"/>
</dbReference>
<dbReference type="AlphaFoldDB" id="A0A369UJA0"/>